<evidence type="ECO:0000256" key="2">
    <source>
        <dbReference type="SAM" id="MobiDB-lite"/>
    </source>
</evidence>
<evidence type="ECO:0000256" key="1">
    <source>
        <dbReference type="SAM" id="Coils"/>
    </source>
</evidence>
<feature type="region of interest" description="Disordered" evidence="2">
    <location>
        <begin position="418"/>
        <end position="458"/>
    </location>
</feature>
<keyword evidence="4" id="KW-1185">Reference proteome</keyword>
<gene>
    <name evidence="3" type="ORF">L211DRAFT_90519</name>
</gene>
<evidence type="ECO:0000313" key="4">
    <source>
        <dbReference type="Proteomes" id="UP000267821"/>
    </source>
</evidence>
<dbReference type="Gene3D" id="1.10.287.1490">
    <property type="match status" value="1"/>
</dbReference>
<dbReference type="AlphaFoldDB" id="A0A3N4LRY4"/>
<dbReference type="SUPFAM" id="SSF57997">
    <property type="entry name" value="Tropomyosin"/>
    <property type="match status" value="1"/>
</dbReference>
<accession>A0A3N4LRY4</accession>
<evidence type="ECO:0000313" key="3">
    <source>
        <dbReference type="EMBL" id="RPB25580.1"/>
    </source>
</evidence>
<keyword evidence="1" id="KW-0175">Coiled coil</keyword>
<feature type="compositionally biased region" description="Basic and acidic residues" evidence="2">
    <location>
        <begin position="568"/>
        <end position="583"/>
    </location>
</feature>
<protein>
    <recommendedName>
        <fullName evidence="5">Mto2p-binding domain-containing protein</fullName>
    </recommendedName>
</protein>
<feature type="compositionally biased region" description="Polar residues" evidence="2">
    <location>
        <begin position="32"/>
        <end position="83"/>
    </location>
</feature>
<dbReference type="InParanoid" id="A0A3N4LRY4"/>
<feature type="coiled-coil region" evidence="1">
    <location>
        <begin position="173"/>
        <end position="214"/>
    </location>
</feature>
<organism evidence="3 4">
    <name type="scientific">Terfezia boudieri ATCC MYA-4762</name>
    <dbReference type="NCBI Taxonomy" id="1051890"/>
    <lineage>
        <taxon>Eukaryota</taxon>
        <taxon>Fungi</taxon>
        <taxon>Dikarya</taxon>
        <taxon>Ascomycota</taxon>
        <taxon>Pezizomycotina</taxon>
        <taxon>Pezizomycetes</taxon>
        <taxon>Pezizales</taxon>
        <taxon>Pezizaceae</taxon>
        <taxon>Terfezia</taxon>
    </lineage>
</organism>
<feature type="region of interest" description="Disordered" evidence="2">
    <location>
        <begin position="568"/>
        <end position="591"/>
    </location>
</feature>
<dbReference type="OrthoDB" id="10255000at2759"/>
<feature type="region of interest" description="Disordered" evidence="2">
    <location>
        <begin position="31"/>
        <end position="84"/>
    </location>
</feature>
<dbReference type="STRING" id="1051890.A0A3N4LRY4"/>
<name>A0A3N4LRY4_9PEZI</name>
<evidence type="ECO:0008006" key="5">
    <source>
        <dbReference type="Google" id="ProtNLM"/>
    </source>
</evidence>
<dbReference type="Proteomes" id="UP000267821">
    <property type="component" value="Unassembled WGS sequence"/>
</dbReference>
<dbReference type="EMBL" id="ML121537">
    <property type="protein sequence ID" value="RPB25580.1"/>
    <property type="molecule type" value="Genomic_DNA"/>
</dbReference>
<reference evidence="3 4" key="1">
    <citation type="journal article" date="2018" name="Nat. Ecol. Evol.">
        <title>Pezizomycetes genomes reveal the molecular basis of ectomycorrhizal truffle lifestyle.</title>
        <authorList>
            <person name="Murat C."/>
            <person name="Payen T."/>
            <person name="Noel B."/>
            <person name="Kuo A."/>
            <person name="Morin E."/>
            <person name="Chen J."/>
            <person name="Kohler A."/>
            <person name="Krizsan K."/>
            <person name="Balestrini R."/>
            <person name="Da Silva C."/>
            <person name="Montanini B."/>
            <person name="Hainaut M."/>
            <person name="Levati E."/>
            <person name="Barry K.W."/>
            <person name="Belfiori B."/>
            <person name="Cichocki N."/>
            <person name="Clum A."/>
            <person name="Dockter R.B."/>
            <person name="Fauchery L."/>
            <person name="Guy J."/>
            <person name="Iotti M."/>
            <person name="Le Tacon F."/>
            <person name="Lindquist E.A."/>
            <person name="Lipzen A."/>
            <person name="Malagnac F."/>
            <person name="Mello A."/>
            <person name="Molinier V."/>
            <person name="Miyauchi S."/>
            <person name="Poulain J."/>
            <person name="Riccioni C."/>
            <person name="Rubini A."/>
            <person name="Sitrit Y."/>
            <person name="Splivallo R."/>
            <person name="Traeger S."/>
            <person name="Wang M."/>
            <person name="Zifcakova L."/>
            <person name="Wipf D."/>
            <person name="Zambonelli A."/>
            <person name="Paolocci F."/>
            <person name="Nowrousian M."/>
            <person name="Ottonello S."/>
            <person name="Baldrian P."/>
            <person name="Spatafora J.W."/>
            <person name="Henrissat B."/>
            <person name="Nagy L.G."/>
            <person name="Aury J.M."/>
            <person name="Wincker P."/>
            <person name="Grigoriev I.V."/>
            <person name="Bonfante P."/>
            <person name="Martin F.M."/>
        </authorList>
    </citation>
    <scope>NUCLEOTIDE SEQUENCE [LARGE SCALE GENOMIC DNA]</scope>
    <source>
        <strain evidence="3 4">ATCC MYA-4762</strain>
    </source>
</reference>
<proteinExistence type="predicted"/>
<sequence>MKEMVENARLQTEKTNALNEELMKEVEKLKRQLSTEQESNNNLQPPSMGRRSSTTSHSDAGGSNVTATNNSRVGNHQSVNTSDIMDRLRAENDELRRENGAQTSMLTTRNKERDQLYQEIEELKLNMRSHGSLRTAGSSASMADQLGLRFQHLHHGDGTERSASRNSFTGSSIALAEEERENMENVNGALRDKISELKIAKADLELQLGSAIRELQEMDVSNEQRQLAYEREITLLTNNQRDLEDVIGDLTRERDELLSLYEQKSIDFDDLRDEAEEELERLEIQIITLREEVEEYKKVLSQKIDDYAALQEDYDAMQREIRDVSDHAVAMEDKAVILQTKVNELEQEKTDLEQEIERAEKKFREEEANSQRLNVQLESAQGQITFLNEELDGDKIKIGQLETNLSKVEEQVREERERAKDWERRCGEEKRRTEKERERRTGDNEGVKELERKLNEREKDISQKDDEVRRLRKTIAKREGEAQQWRDRLEEVEGALREALGDVTGTKENLLESITKLQAQLDATLEELDSTKRRLGERERTLRERESMLETMAMETKKLSEILEKERNDRKQTKKEVDNLEHKNQHHRQKLSQTEIQYKELERTRNREVRTFQNDENRLREQISERNALLATVWSRISVLPGPEFAHRHSHVTTAVAMAGAQQGKLSMESAVAQAFVAFSRHMMNGVKAVETVIAQFGARVKQVDRDLMKEYQLLESALESRTRRLERLETLVRGGLGESAAVRTEVSKLRTENRLLRAEMVKLGGNVTGTPPQQVKE</sequence>